<dbReference type="STRING" id="1122206.SAMN02745753_02079"/>
<dbReference type="CDD" id="cd03035">
    <property type="entry name" value="ArsC_Yffb"/>
    <property type="match status" value="1"/>
</dbReference>
<accession>A0A1M5C3T2</accession>
<reference evidence="4" key="1">
    <citation type="submission" date="2016-11" db="EMBL/GenBank/DDBJ databases">
        <authorList>
            <person name="Varghese N."/>
            <person name="Submissions S."/>
        </authorList>
    </citation>
    <scope>NUCLEOTIDE SEQUENCE [LARGE SCALE GENOMIC DNA]</scope>
    <source>
        <strain evidence="4">DSM 16579</strain>
    </source>
</reference>
<dbReference type="SUPFAM" id="SSF52833">
    <property type="entry name" value="Thioredoxin-like"/>
    <property type="match status" value="1"/>
</dbReference>
<sequence>MIKIFGIKNCDTMKKAFRWLDDNNLEYSFHDYKKEGLDEATAKAWVDELGWENIINKRGTTWRKLDEETKGTMDNNNAVHIMMTQPSIIKRPLLVVKESIYLGFDAENYAQKLL</sequence>
<dbReference type="RefSeq" id="WP_072839628.1">
    <property type="nucleotide sequence ID" value="NZ_FQVF01000008.1"/>
</dbReference>
<dbReference type="NCBIfam" id="NF008107">
    <property type="entry name" value="PRK10853.1"/>
    <property type="match status" value="1"/>
</dbReference>
<dbReference type="EMBL" id="FQVF01000008">
    <property type="protein sequence ID" value="SHF49351.1"/>
    <property type="molecule type" value="Genomic_DNA"/>
</dbReference>
<dbReference type="Proteomes" id="UP000184517">
    <property type="component" value="Unassembled WGS sequence"/>
</dbReference>
<comment type="similarity">
    <text evidence="1 2">Belongs to the ArsC family.</text>
</comment>
<gene>
    <name evidence="3" type="ORF">SAMN02745753_02079</name>
</gene>
<organism evidence="3 4">
    <name type="scientific">Marinomonas polaris DSM 16579</name>
    <dbReference type="NCBI Taxonomy" id="1122206"/>
    <lineage>
        <taxon>Bacteria</taxon>
        <taxon>Pseudomonadati</taxon>
        <taxon>Pseudomonadota</taxon>
        <taxon>Gammaproteobacteria</taxon>
        <taxon>Oceanospirillales</taxon>
        <taxon>Oceanospirillaceae</taxon>
        <taxon>Marinomonas</taxon>
    </lineage>
</organism>
<evidence type="ECO:0000256" key="1">
    <source>
        <dbReference type="ARBA" id="ARBA00007198"/>
    </source>
</evidence>
<proteinExistence type="inferred from homology"/>
<dbReference type="AlphaFoldDB" id="A0A1M5C3T2"/>
<dbReference type="InterPro" id="IPR006660">
    <property type="entry name" value="Arsenate_reductase-like"/>
</dbReference>
<dbReference type="NCBIfam" id="TIGR01617">
    <property type="entry name" value="arsC_related"/>
    <property type="match status" value="1"/>
</dbReference>
<dbReference type="Pfam" id="PF03960">
    <property type="entry name" value="ArsC"/>
    <property type="match status" value="1"/>
</dbReference>
<dbReference type="PANTHER" id="PTHR30041">
    <property type="entry name" value="ARSENATE REDUCTASE"/>
    <property type="match status" value="1"/>
</dbReference>
<evidence type="ECO:0000313" key="3">
    <source>
        <dbReference type="EMBL" id="SHF49351.1"/>
    </source>
</evidence>
<evidence type="ECO:0000313" key="4">
    <source>
        <dbReference type="Proteomes" id="UP000184517"/>
    </source>
</evidence>
<dbReference type="InterPro" id="IPR036249">
    <property type="entry name" value="Thioredoxin-like_sf"/>
</dbReference>
<dbReference type="PANTHER" id="PTHR30041:SF8">
    <property type="entry name" value="PROTEIN YFFB"/>
    <property type="match status" value="1"/>
</dbReference>
<evidence type="ECO:0000256" key="2">
    <source>
        <dbReference type="PROSITE-ProRule" id="PRU01282"/>
    </source>
</evidence>
<dbReference type="OrthoDB" id="9803749at2"/>
<dbReference type="Gene3D" id="3.40.30.10">
    <property type="entry name" value="Glutaredoxin"/>
    <property type="match status" value="1"/>
</dbReference>
<dbReference type="InterPro" id="IPR006504">
    <property type="entry name" value="Tscrpt_reg_Spx/MgsR"/>
</dbReference>
<protein>
    <submittedName>
        <fullName evidence="3">Transcriptional regulator, Spx/MgsR family</fullName>
    </submittedName>
</protein>
<dbReference type="PROSITE" id="PS51353">
    <property type="entry name" value="ARSC"/>
    <property type="match status" value="1"/>
</dbReference>
<keyword evidence="4" id="KW-1185">Reference proteome</keyword>
<name>A0A1M5C3T2_9GAMM</name>